<proteinExistence type="predicted"/>
<dbReference type="STRING" id="1678841.TBC1_12156"/>
<keyword evidence="7" id="KW-1185">Reference proteome</keyword>
<reference evidence="6" key="1">
    <citation type="journal article" date="2015" name="Genome Announc.">
        <title>Draft Genome Sequence of Bacteroidales Strain TBC1, a Novel Isolate from a Methanogenic Wastewater Treatment System.</title>
        <authorList>
            <person name="Tourlousse D.M."/>
            <person name="Matsuura N."/>
            <person name="Sun L."/>
            <person name="Toyonaga M."/>
            <person name="Kuroda K."/>
            <person name="Ohashi A."/>
            <person name="Cruz R."/>
            <person name="Yamaguchi T."/>
            <person name="Sekiguchi Y."/>
        </authorList>
    </citation>
    <scope>NUCLEOTIDE SEQUENCE [LARGE SCALE GENOMIC DNA]</scope>
    <source>
        <strain evidence="6">TBC1</strain>
    </source>
</reference>
<organism evidence="6">
    <name type="scientific">Lentimicrobium saccharophilum</name>
    <dbReference type="NCBI Taxonomy" id="1678841"/>
    <lineage>
        <taxon>Bacteria</taxon>
        <taxon>Pseudomonadati</taxon>
        <taxon>Bacteroidota</taxon>
        <taxon>Bacteroidia</taxon>
        <taxon>Bacteroidales</taxon>
        <taxon>Lentimicrobiaceae</taxon>
        <taxon>Lentimicrobium</taxon>
    </lineage>
</organism>
<evidence type="ECO:0000313" key="7">
    <source>
        <dbReference type="Proteomes" id="UP000053091"/>
    </source>
</evidence>
<evidence type="ECO:0000256" key="4">
    <source>
        <dbReference type="ARBA" id="ARBA00023004"/>
    </source>
</evidence>
<keyword evidence="3" id="KW-0479">Metal-binding</keyword>
<name>A0A0S7C1A6_9BACT</name>
<evidence type="ECO:0000313" key="6">
    <source>
        <dbReference type="EMBL" id="GAP44354.1"/>
    </source>
</evidence>
<accession>A0A0S7C1A6</accession>
<dbReference type="EMBL" id="DF968183">
    <property type="protein sequence ID" value="GAP44354.1"/>
    <property type="molecule type" value="Genomic_DNA"/>
</dbReference>
<dbReference type="Gene3D" id="1.20.120.520">
    <property type="entry name" value="nmb1532 protein domain like"/>
    <property type="match status" value="1"/>
</dbReference>
<keyword evidence="2" id="KW-0963">Cytoplasm</keyword>
<dbReference type="InterPro" id="IPR012312">
    <property type="entry name" value="Hemerythrin-like"/>
</dbReference>
<evidence type="ECO:0000256" key="2">
    <source>
        <dbReference type="ARBA" id="ARBA00022490"/>
    </source>
</evidence>
<dbReference type="OrthoDB" id="937463at2"/>
<comment type="subcellular location">
    <subcellularLocation>
        <location evidence="1">Cytoplasm</location>
    </subcellularLocation>
</comment>
<evidence type="ECO:0000256" key="1">
    <source>
        <dbReference type="ARBA" id="ARBA00004496"/>
    </source>
</evidence>
<keyword evidence="4" id="KW-0408">Iron</keyword>
<gene>
    <name evidence="6" type="ORF">TBC1_12156</name>
</gene>
<dbReference type="PANTHER" id="PTHR36438:SF1">
    <property type="entry name" value="IRON-SULFUR CLUSTER REPAIR PROTEIN YTFE"/>
    <property type="match status" value="1"/>
</dbReference>
<feature type="domain" description="Hemerythrin-like" evidence="5">
    <location>
        <begin position="97"/>
        <end position="229"/>
    </location>
</feature>
<dbReference type="GO" id="GO:0046872">
    <property type="term" value="F:metal ion binding"/>
    <property type="evidence" value="ECO:0007669"/>
    <property type="project" value="UniProtKB-KW"/>
</dbReference>
<dbReference type="GO" id="GO:0005737">
    <property type="term" value="C:cytoplasm"/>
    <property type="evidence" value="ECO:0007669"/>
    <property type="project" value="UniProtKB-SubCell"/>
</dbReference>
<dbReference type="InterPro" id="IPR019903">
    <property type="entry name" value="RIC_family"/>
</dbReference>
<evidence type="ECO:0000259" key="5">
    <source>
        <dbReference type="Pfam" id="PF01814"/>
    </source>
</evidence>
<protein>
    <submittedName>
        <fullName evidence="6">Iron-sulfur cluster repair protein YtfE, RIC family</fullName>
    </submittedName>
</protein>
<dbReference type="Pfam" id="PF01814">
    <property type="entry name" value="Hemerythrin"/>
    <property type="match status" value="1"/>
</dbReference>
<dbReference type="PANTHER" id="PTHR36438">
    <property type="entry name" value="IRON-SULFUR CLUSTER REPAIR PROTEIN YTFE"/>
    <property type="match status" value="1"/>
</dbReference>
<evidence type="ECO:0000256" key="3">
    <source>
        <dbReference type="ARBA" id="ARBA00022723"/>
    </source>
</evidence>
<dbReference type="Proteomes" id="UP000053091">
    <property type="component" value="Unassembled WGS sequence"/>
</dbReference>
<dbReference type="RefSeq" id="WP_062043495.1">
    <property type="nucleotide sequence ID" value="NZ_DF968183.1"/>
</dbReference>
<dbReference type="AlphaFoldDB" id="A0A0S7C1A6"/>
<sequence>MKTIGTNTNLAEAILQNHNLLRVIGRFDIQPGFGDVTVGEICHKKDIDPVFMVVILNSFLDESYFPAHDLTRFSLKQLVRYLQKTHDYYLNHQIPYIQELIDRLCSGQQPENAGLKVVNKFFAAYCRELNDHIMREEKVTFPYVLGIENRFNHPEESETGIPDYTIHHYETEHDNVEEKLNDLKNIMIKYLPQPFDFDLVNRIIAELYWLEKDLNEHARIEDKIMIPKVRMMEAALKLHRH</sequence>